<dbReference type="PROSITE" id="PS51186">
    <property type="entry name" value="GNAT"/>
    <property type="match status" value="1"/>
</dbReference>
<dbReference type="InterPro" id="IPR016181">
    <property type="entry name" value="Acyl_CoA_acyltransferase"/>
</dbReference>
<dbReference type="SUPFAM" id="SSF55729">
    <property type="entry name" value="Acyl-CoA N-acyltransferases (Nat)"/>
    <property type="match status" value="1"/>
</dbReference>
<dbReference type="Gene3D" id="3.40.630.30">
    <property type="match status" value="1"/>
</dbReference>
<dbReference type="CDD" id="cd04301">
    <property type="entry name" value="NAT_SF"/>
    <property type="match status" value="1"/>
</dbReference>
<dbReference type="OrthoDB" id="9790865at2"/>
<name>A0A011VSX3_RUMAL</name>
<feature type="domain" description="N-acetyltransferase" evidence="1">
    <location>
        <begin position="3"/>
        <end position="157"/>
    </location>
</feature>
<dbReference type="GO" id="GO:0016747">
    <property type="term" value="F:acyltransferase activity, transferring groups other than amino-acyl groups"/>
    <property type="evidence" value="ECO:0007669"/>
    <property type="project" value="InterPro"/>
</dbReference>
<proteinExistence type="predicted"/>
<organism evidence="2 4">
    <name type="scientific">Ruminococcus albus SY3</name>
    <dbReference type="NCBI Taxonomy" id="1341156"/>
    <lineage>
        <taxon>Bacteria</taxon>
        <taxon>Bacillati</taxon>
        <taxon>Bacillota</taxon>
        <taxon>Clostridia</taxon>
        <taxon>Eubacteriales</taxon>
        <taxon>Oscillospiraceae</taxon>
        <taxon>Ruminococcus</taxon>
    </lineage>
</organism>
<evidence type="ECO:0000313" key="3">
    <source>
        <dbReference type="EMBL" id="EXM38832.1"/>
    </source>
</evidence>
<dbReference type="Pfam" id="PF00583">
    <property type="entry name" value="Acetyltransf_1"/>
    <property type="match status" value="1"/>
</dbReference>
<evidence type="ECO:0000313" key="4">
    <source>
        <dbReference type="Proteomes" id="UP000021369"/>
    </source>
</evidence>
<accession>A0A011VSX3</accession>
<gene>
    <name evidence="3" type="ORF">RASY3_10775</name>
    <name evidence="2" type="ORF">RASY3_19465</name>
</gene>
<dbReference type="InterPro" id="IPR000182">
    <property type="entry name" value="GNAT_dom"/>
</dbReference>
<dbReference type="PANTHER" id="PTHR43617">
    <property type="entry name" value="L-AMINO ACID N-ACETYLTRANSFERASE"/>
    <property type="match status" value="1"/>
</dbReference>
<dbReference type="RefSeq" id="WP_037288043.1">
    <property type="nucleotide sequence ID" value="NZ_JEOB01000003.1"/>
</dbReference>
<evidence type="ECO:0000259" key="1">
    <source>
        <dbReference type="PROSITE" id="PS51186"/>
    </source>
</evidence>
<protein>
    <submittedName>
        <fullName evidence="2">Acetyltransferase</fullName>
    </submittedName>
</protein>
<dbReference type="EMBL" id="JEOB01000004">
    <property type="protein sequence ID" value="EXM38361.1"/>
    <property type="molecule type" value="Genomic_DNA"/>
</dbReference>
<dbReference type="Proteomes" id="UP000021369">
    <property type="component" value="Unassembled WGS sequence"/>
</dbReference>
<keyword evidence="2" id="KW-0808">Transferase</keyword>
<sequence>MAYKIRTLEKSEYTVLEDFLYEAIFIPEGVEPPSKDIIKRPELQVYVENFGTRKGDFALCAECDGRIVGAVWTRIMDDYCHIDDDTPSFAISLYKEYRGQGIGTELMMKILEVLKNAGFSRASLAVQKANYAVKMYRKVGFKIVDENEEEYIMVWEC</sequence>
<dbReference type="AlphaFoldDB" id="A0A011VSX3"/>
<dbReference type="EMBL" id="JEOB01000003">
    <property type="protein sequence ID" value="EXM38832.1"/>
    <property type="molecule type" value="Genomic_DNA"/>
</dbReference>
<dbReference type="InterPro" id="IPR050276">
    <property type="entry name" value="MshD_Acetyltransferase"/>
</dbReference>
<reference evidence="2 4" key="1">
    <citation type="submission" date="2013-06" db="EMBL/GenBank/DDBJ databases">
        <title>Rumen cellulosomics: divergent fiber-degrading strategies revealed by comparative genome-wide analysis of six Ruminococcal strains.</title>
        <authorList>
            <person name="Dassa B."/>
            <person name="Borovok I."/>
            <person name="Lamed R."/>
            <person name="Flint H."/>
            <person name="Yeoman C.J."/>
            <person name="White B."/>
            <person name="Bayer E.A."/>
        </authorList>
    </citation>
    <scope>NUCLEOTIDE SEQUENCE [LARGE SCALE GENOMIC DNA]</scope>
    <source>
        <strain evidence="2 4">SY3</strain>
    </source>
</reference>
<keyword evidence="4" id="KW-1185">Reference proteome</keyword>
<comment type="caution">
    <text evidence="2">The sequence shown here is derived from an EMBL/GenBank/DDBJ whole genome shotgun (WGS) entry which is preliminary data.</text>
</comment>
<dbReference type="PATRIC" id="fig|1341156.4.peg.2100"/>
<evidence type="ECO:0000313" key="2">
    <source>
        <dbReference type="EMBL" id="EXM38361.1"/>
    </source>
</evidence>